<keyword evidence="4" id="KW-0028">Amino-acid biosynthesis</keyword>
<dbReference type="InterPro" id="IPR008927">
    <property type="entry name" value="6-PGluconate_DH-like_C_sf"/>
</dbReference>
<dbReference type="GO" id="GO:0004735">
    <property type="term" value="F:pyrroline-5-carboxylate reductase activity"/>
    <property type="evidence" value="ECO:0007669"/>
    <property type="project" value="UniProtKB-UniRule"/>
</dbReference>
<dbReference type="InterPro" id="IPR028939">
    <property type="entry name" value="P5C_Rdtase_cat_N"/>
</dbReference>
<keyword evidence="2 4" id="KW-0521">NADP</keyword>
<protein>
    <recommendedName>
        <fullName evidence="4">Pyrroline-5-carboxylate reductase</fullName>
        <shortName evidence="4">P5C reductase</shortName>
        <shortName evidence="4">P5CR</shortName>
        <ecNumber evidence="4">1.5.1.2</ecNumber>
    </recommendedName>
    <alternativeName>
        <fullName evidence="4">PCA reductase</fullName>
    </alternativeName>
</protein>
<organism evidence="8 9">
    <name type="scientific">Pseudomonas matsuisoli</name>
    <dbReference type="NCBI Taxonomy" id="1515666"/>
    <lineage>
        <taxon>Bacteria</taxon>
        <taxon>Pseudomonadati</taxon>
        <taxon>Pseudomonadota</taxon>
        <taxon>Gammaproteobacteria</taxon>
        <taxon>Pseudomonadales</taxon>
        <taxon>Pseudomonadaceae</taxon>
        <taxon>Pseudomonas</taxon>
    </lineage>
</organism>
<evidence type="ECO:0000259" key="6">
    <source>
        <dbReference type="Pfam" id="PF03807"/>
    </source>
</evidence>
<name>A0A917UXL6_9PSED</name>
<comment type="caution">
    <text evidence="8">The sequence shown here is derived from an EMBL/GenBank/DDBJ whole genome shotgun (WGS) entry which is preliminary data.</text>
</comment>
<dbReference type="SUPFAM" id="SSF48179">
    <property type="entry name" value="6-phosphogluconate dehydrogenase C-terminal domain-like"/>
    <property type="match status" value="1"/>
</dbReference>
<reference evidence="8" key="1">
    <citation type="journal article" date="2014" name="Int. J. Syst. Evol. Microbiol.">
        <title>Complete genome sequence of Corynebacterium casei LMG S-19264T (=DSM 44701T), isolated from a smear-ripened cheese.</title>
        <authorList>
            <consortium name="US DOE Joint Genome Institute (JGI-PGF)"/>
            <person name="Walter F."/>
            <person name="Albersmeier A."/>
            <person name="Kalinowski J."/>
            <person name="Ruckert C."/>
        </authorList>
    </citation>
    <scope>NUCLEOTIDE SEQUENCE</scope>
    <source>
        <strain evidence="8">JCM 30078</strain>
    </source>
</reference>
<accession>A0A917UXL6</accession>
<evidence type="ECO:0000256" key="5">
    <source>
        <dbReference type="PIRSR" id="PIRSR000193-1"/>
    </source>
</evidence>
<evidence type="ECO:0000313" key="8">
    <source>
        <dbReference type="EMBL" id="GGJ93478.1"/>
    </source>
</evidence>
<evidence type="ECO:0000256" key="2">
    <source>
        <dbReference type="ARBA" id="ARBA00022857"/>
    </source>
</evidence>
<proteinExistence type="inferred from homology"/>
<dbReference type="AlphaFoldDB" id="A0A917UXL6"/>
<dbReference type="Pfam" id="PF14748">
    <property type="entry name" value="P5CR_dimer"/>
    <property type="match status" value="1"/>
</dbReference>
<dbReference type="InterPro" id="IPR029036">
    <property type="entry name" value="P5CR_dimer"/>
</dbReference>
<comment type="similarity">
    <text evidence="1 4">Belongs to the pyrroline-5-carboxylate reductase family.</text>
</comment>
<comment type="catalytic activity">
    <reaction evidence="4">
        <text>L-proline + NADP(+) = (S)-1-pyrroline-5-carboxylate + NADPH + 2 H(+)</text>
        <dbReference type="Rhea" id="RHEA:14109"/>
        <dbReference type="ChEBI" id="CHEBI:15378"/>
        <dbReference type="ChEBI" id="CHEBI:17388"/>
        <dbReference type="ChEBI" id="CHEBI:57783"/>
        <dbReference type="ChEBI" id="CHEBI:58349"/>
        <dbReference type="ChEBI" id="CHEBI:60039"/>
        <dbReference type="EC" id="1.5.1.2"/>
    </reaction>
</comment>
<keyword evidence="4" id="KW-0641">Proline biosynthesis</keyword>
<keyword evidence="9" id="KW-1185">Reference proteome</keyword>
<gene>
    <name evidence="4 8" type="primary">proC</name>
    <name evidence="8" type="ORF">GCM10009304_19300</name>
</gene>
<dbReference type="InterPro" id="IPR036291">
    <property type="entry name" value="NAD(P)-bd_dom_sf"/>
</dbReference>
<dbReference type="InterPro" id="IPR000304">
    <property type="entry name" value="Pyrroline-COOH_reductase"/>
</dbReference>
<comment type="pathway">
    <text evidence="4">Amino-acid biosynthesis; L-proline biosynthesis; L-proline from L-glutamate 5-semialdehyde: step 1/1.</text>
</comment>
<dbReference type="GO" id="GO:0055129">
    <property type="term" value="P:L-proline biosynthetic process"/>
    <property type="evidence" value="ECO:0007669"/>
    <property type="project" value="UniProtKB-UniRule"/>
</dbReference>
<sequence>MKTVGIIGGSGWLGKALGEGVLEQGLVAPSDLIIANTSGANPFADRWPEVRVLTDNQRLVEAADCVVLSVRPEQLEALDIHCANKLVVSLIAGAPLPQLCDRLDTPRVIRAMPNAAMSLRRSYTPWFAAPGATECDRMFVQQMFETCGEAQALPSEDALTYLSGLSGTGPAYAALLVQALEAHACAAGLPPDIARRAAHSTVVDAGQMLAGDCADEIVGALRGYAGVTAAGLEAMVGAGFNEAVAAGLESARAKAIAMAEGR</sequence>
<dbReference type="EC" id="1.5.1.2" evidence="4"/>
<dbReference type="RefSeq" id="WP_188983013.1">
    <property type="nucleotide sequence ID" value="NZ_BMPO01000004.1"/>
</dbReference>
<reference evidence="8" key="2">
    <citation type="submission" date="2020-09" db="EMBL/GenBank/DDBJ databases">
        <authorList>
            <person name="Sun Q."/>
            <person name="Ohkuma M."/>
        </authorList>
    </citation>
    <scope>NUCLEOTIDE SEQUENCE</scope>
    <source>
        <strain evidence="8">JCM 30078</strain>
    </source>
</reference>
<evidence type="ECO:0000256" key="1">
    <source>
        <dbReference type="ARBA" id="ARBA00005525"/>
    </source>
</evidence>
<keyword evidence="3 4" id="KW-0560">Oxidoreductase</keyword>
<evidence type="ECO:0000313" key="9">
    <source>
        <dbReference type="Proteomes" id="UP000635983"/>
    </source>
</evidence>
<evidence type="ECO:0000256" key="3">
    <source>
        <dbReference type="ARBA" id="ARBA00023002"/>
    </source>
</evidence>
<dbReference type="HAMAP" id="MF_01925">
    <property type="entry name" value="P5C_reductase"/>
    <property type="match status" value="1"/>
</dbReference>
<comment type="function">
    <text evidence="4">Catalyzes the reduction of 1-pyrroline-5-carboxylate (PCA) to L-proline.</text>
</comment>
<keyword evidence="4" id="KW-0963">Cytoplasm</keyword>
<dbReference type="PIRSF" id="PIRSF000193">
    <property type="entry name" value="Pyrrol-5-carb_rd"/>
    <property type="match status" value="1"/>
</dbReference>
<dbReference type="PANTHER" id="PTHR11645:SF0">
    <property type="entry name" value="PYRROLINE-5-CARBOXYLATE REDUCTASE 3"/>
    <property type="match status" value="1"/>
</dbReference>
<feature type="binding site" evidence="5">
    <location>
        <begin position="7"/>
        <end position="13"/>
    </location>
    <ligand>
        <name>NADP(+)</name>
        <dbReference type="ChEBI" id="CHEBI:58349"/>
    </ligand>
</feature>
<dbReference type="Pfam" id="PF03807">
    <property type="entry name" value="F420_oxidored"/>
    <property type="match status" value="1"/>
</dbReference>
<evidence type="ECO:0000256" key="4">
    <source>
        <dbReference type="HAMAP-Rule" id="MF_01925"/>
    </source>
</evidence>
<dbReference type="Proteomes" id="UP000635983">
    <property type="component" value="Unassembled WGS sequence"/>
</dbReference>
<comment type="catalytic activity">
    <reaction evidence="4">
        <text>L-proline + NAD(+) = (S)-1-pyrroline-5-carboxylate + NADH + 2 H(+)</text>
        <dbReference type="Rhea" id="RHEA:14105"/>
        <dbReference type="ChEBI" id="CHEBI:15378"/>
        <dbReference type="ChEBI" id="CHEBI:17388"/>
        <dbReference type="ChEBI" id="CHEBI:57540"/>
        <dbReference type="ChEBI" id="CHEBI:57945"/>
        <dbReference type="ChEBI" id="CHEBI:60039"/>
        <dbReference type="EC" id="1.5.1.2"/>
    </reaction>
</comment>
<dbReference type="GO" id="GO:0005737">
    <property type="term" value="C:cytoplasm"/>
    <property type="evidence" value="ECO:0007669"/>
    <property type="project" value="UniProtKB-SubCell"/>
</dbReference>
<dbReference type="PANTHER" id="PTHR11645">
    <property type="entry name" value="PYRROLINE-5-CARBOXYLATE REDUCTASE"/>
    <property type="match status" value="1"/>
</dbReference>
<feature type="domain" description="Pyrroline-5-carboxylate reductase dimerisation" evidence="7">
    <location>
        <begin position="156"/>
        <end position="256"/>
    </location>
</feature>
<dbReference type="SUPFAM" id="SSF51735">
    <property type="entry name" value="NAD(P)-binding Rossmann-fold domains"/>
    <property type="match status" value="1"/>
</dbReference>
<evidence type="ECO:0000259" key="7">
    <source>
        <dbReference type="Pfam" id="PF14748"/>
    </source>
</evidence>
<dbReference type="EMBL" id="BMPO01000004">
    <property type="protein sequence ID" value="GGJ93478.1"/>
    <property type="molecule type" value="Genomic_DNA"/>
</dbReference>
<comment type="subcellular location">
    <subcellularLocation>
        <location evidence="4">Cytoplasm</location>
    </subcellularLocation>
</comment>
<feature type="domain" description="Pyrroline-5-carboxylate reductase catalytic N-terminal" evidence="6">
    <location>
        <begin position="3"/>
        <end position="93"/>
    </location>
</feature>
<feature type="binding site" evidence="5">
    <location>
        <position position="56"/>
    </location>
    <ligand>
        <name>NADPH</name>
        <dbReference type="ChEBI" id="CHEBI:57783"/>
    </ligand>
</feature>
<dbReference type="Gene3D" id="1.10.3730.10">
    <property type="entry name" value="ProC C-terminal domain-like"/>
    <property type="match status" value="1"/>
</dbReference>
<dbReference type="Gene3D" id="3.40.50.720">
    <property type="entry name" value="NAD(P)-binding Rossmann-like Domain"/>
    <property type="match status" value="1"/>
</dbReference>